<name>A0A6A5ST24_9PLEO</name>
<reference evidence="2" key="1">
    <citation type="journal article" date="2020" name="Stud. Mycol.">
        <title>101 Dothideomycetes genomes: a test case for predicting lifestyles and emergence of pathogens.</title>
        <authorList>
            <person name="Haridas S."/>
            <person name="Albert R."/>
            <person name="Binder M."/>
            <person name="Bloem J."/>
            <person name="Labutti K."/>
            <person name="Salamov A."/>
            <person name="Andreopoulos B."/>
            <person name="Baker S."/>
            <person name="Barry K."/>
            <person name="Bills G."/>
            <person name="Bluhm B."/>
            <person name="Cannon C."/>
            <person name="Castanera R."/>
            <person name="Culley D."/>
            <person name="Daum C."/>
            <person name="Ezra D."/>
            <person name="Gonzalez J."/>
            <person name="Henrissat B."/>
            <person name="Kuo A."/>
            <person name="Liang C."/>
            <person name="Lipzen A."/>
            <person name="Lutzoni F."/>
            <person name="Magnuson J."/>
            <person name="Mondo S."/>
            <person name="Nolan M."/>
            <person name="Ohm R."/>
            <person name="Pangilinan J."/>
            <person name="Park H.-J."/>
            <person name="Ramirez L."/>
            <person name="Alfaro M."/>
            <person name="Sun H."/>
            <person name="Tritt A."/>
            <person name="Yoshinaga Y."/>
            <person name="Zwiers L.-H."/>
            <person name="Turgeon B."/>
            <person name="Goodwin S."/>
            <person name="Spatafora J."/>
            <person name="Crous P."/>
            <person name="Grigoriev I."/>
        </authorList>
    </citation>
    <scope>NUCLEOTIDE SEQUENCE</scope>
    <source>
        <strain evidence="2">CBS 161.51</strain>
    </source>
</reference>
<organism evidence="2 3">
    <name type="scientific">Clathrospora elynae</name>
    <dbReference type="NCBI Taxonomy" id="706981"/>
    <lineage>
        <taxon>Eukaryota</taxon>
        <taxon>Fungi</taxon>
        <taxon>Dikarya</taxon>
        <taxon>Ascomycota</taxon>
        <taxon>Pezizomycotina</taxon>
        <taxon>Dothideomycetes</taxon>
        <taxon>Pleosporomycetidae</taxon>
        <taxon>Pleosporales</taxon>
        <taxon>Diademaceae</taxon>
        <taxon>Clathrospora</taxon>
    </lineage>
</organism>
<dbReference type="InterPro" id="IPR021109">
    <property type="entry name" value="Peptidase_aspartic_dom_sf"/>
</dbReference>
<evidence type="ECO:0000313" key="2">
    <source>
        <dbReference type="EMBL" id="KAF1943283.1"/>
    </source>
</evidence>
<dbReference type="Gene3D" id="2.40.70.10">
    <property type="entry name" value="Acid Proteases"/>
    <property type="match status" value="2"/>
</dbReference>
<keyword evidence="3" id="KW-1185">Reference proteome</keyword>
<dbReference type="AlphaFoldDB" id="A0A6A5ST24"/>
<proteinExistence type="predicted"/>
<gene>
    <name evidence="2" type="ORF">EJ02DRAFT_443522</name>
</gene>
<dbReference type="SUPFAM" id="SSF50630">
    <property type="entry name" value="Acid proteases"/>
    <property type="match status" value="1"/>
</dbReference>
<protein>
    <recommendedName>
        <fullName evidence="4">Peptidase A1 domain-containing protein</fullName>
    </recommendedName>
</protein>
<keyword evidence="1" id="KW-0472">Membrane</keyword>
<keyword evidence="1" id="KW-0812">Transmembrane</keyword>
<dbReference type="PANTHER" id="PTHR16861:SF4">
    <property type="entry name" value="SH3 DOMAIN PROTEIN (AFU_ORTHOLOGUE AFUA_1G13610)"/>
    <property type="match status" value="1"/>
</dbReference>
<accession>A0A6A5ST24</accession>
<evidence type="ECO:0000256" key="1">
    <source>
        <dbReference type="SAM" id="Phobius"/>
    </source>
</evidence>
<dbReference type="Proteomes" id="UP000800038">
    <property type="component" value="Unassembled WGS sequence"/>
</dbReference>
<feature type="transmembrane region" description="Helical" evidence="1">
    <location>
        <begin position="355"/>
        <end position="382"/>
    </location>
</feature>
<evidence type="ECO:0000313" key="3">
    <source>
        <dbReference type="Proteomes" id="UP000800038"/>
    </source>
</evidence>
<dbReference type="EMBL" id="ML976027">
    <property type="protein sequence ID" value="KAF1943283.1"/>
    <property type="molecule type" value="Genomic_DNA"/>
</dbReference>
<dbReference type="PANTHER" id="PTHR16861">
    <property type="entry name" value="GLYCOPROTEIN 38"/>
    <property type="match status" value="1"/>
</dbReference>
<sequence>MEPSKLTIGVVVATCLTYRGGLYDIAQSVSETTGTLIKHIWDDANANWTTDDVVLRDGAGKDIQLSQLEFGVRVSTSHPYVNKGELGLGMNSTFLSALASAQKITSKTYSFFWGIDSTISDTPRNGSLVLGGYDHALRGCREGMVVELTGLSLQSISGNTQNIMGESGKLQACVVPTLSTVLMLPYQYWDTMAEIMGVEPSPSNNGTSGALFYGVASIKPKSATFTGNLSITINDAVTVTIPNEQLIFDEPLIAGNGRVMRNPDWKNIPIVKYMDLDRNMPRIGGMFFSSAALMVNHDKNEFTIAPVQESAAAQKLMGIDTANDCVAAVEGGETKVFDTPAPVAQSPDTAHSSGVTVGAIAGIVVGIIAAVAIAAGIAFVMWKRQRTAANLKSAPVQELEAGHEGVPITEKHGHSIVEMPAGQIYEGAVEMDGTDRPIEAPAYTPKERI</sequence>
<keyword evidence="1" id="KW-1133">Transmembrane helix</keyword>
<evidence type="ECO:0008006" key="4">
    <source>
        <dbReference type="Google" id="ProtNLM"/>
    </source>
</evidence>
<dbReference type="OrthoDB" id="5361565at2759"/>